<dbReference type="EMBL" id="JAMKFB020000014">
    <property type="protein sequence ID" value="KAL0176328.1"/>
    <property type="molecule type" value="Genomic_DNA"/>
</dbReference>
<evidence type="ECO:0000313" key="5">
    <source>
        <dbReference type="EMBL" id="KAL0176328.1"/>
    </source>
</evidence>
<comment type="caution">
    <text evidence="5">The sequence shown here is derived from an EMBL/GenBank/DDBJ whole genome shotgun (WGS) entry which is preliminary data.</text>
</comment>
<dbReference type="InterPro" id="IPR036772">
    <property type="entry name" value="SRCR-like_dom_sf"/>
</dbReference>
<dbReference type="PANTHER" id="PTHR45817:SF2">
    <property type="entry name" value="LYSYL OXIDASE HOMOLOG 3"/>
    <property type="match status" value="1"/>
</dbReference>
<evidence type="ECO:0000256" key="1">
    <source>
        <dbReference type="ARBA" id="ARBA00023157"/>
    </source>
</evidence>
<gene>
    <name evidence="5" type="ORF">M9458_028658</name>
</gene>
<name>A0ABD0PSJ3_CIRMR</name>
<keyword evidence="6" id="KW-1185">Reference proteome</keyword>
<dbReference type="Proteomes" id="UP001529510">
    <property type="component" value="Unassembled WGS sequence"/>
</dbReference>
<reference evidence="5 6" key="1">
    <citation type="submission" date="2024-05" db="EMBL/GenBank/DDBJ databases">
        <title>Genome sequencing and assembly of Indian major carp, Cirrhinus mrigala (Hamilton, 1822).</title>
        <authorList>
            <person name="Mohindra V."/>
            <person name="Chowdhury L.M."/>
            <person name="Lal K."/>
            <person name="Jena J.K."/>
        </authorList>
    </citation>
    <scope>NUCLEOTIDE SEQUENCE [LARGE SCALE GENOMIC DNA]</scope>
    <source>
        <strain evidence="5">CM1030</strain>
        <tissue evidence="5">Blood</tissue>
    </source>
</reference>
<evidence type="ECO:0000256" key="2">
    <source>
        <dbReference type="PROSITE-ProRule" id="PRU00196"/>
    </source>
</evidence>
<feature type="domain" description="SRCR" evidence="4">
    <location>
        <begin position="38"/>
        <end position="92"/>
    </location>
</feature>
<proteinExistence type="predicted"/>
<dbReference type="Pfam" id="PF00530">
    <property type="entry name" value="SRCR"/>
    <property type="match status" value="1"/>
</dbReference>
<keyword evidence="1" id="KW-1015">Disulfide bond</keyword>
<comment type="caution">
    <text evidence="2">Lacks conserved residue(s) required for the propagation of feature annotation.</text>
</comment>
<accession>A0ABD0PSJ3</accession>
<feature type="non-terminal residue" evidence="5">
    <location>
        <position position="92"/>
    </location>
</feature>
<evidence type="ECO:0000313" key="6">
    <source>
        <dbReference type="Proteomes" id="UP001529510"/>
    </source>
</evidence>
<dbReference type="PANTHER" id="PTHR45817">
    <property type="entry name" value="LYSYL OXIDASE-LIKE-RELATED"/>
    <property type="match status" value="1"/>
</dbReference>
<dbReference type="SUPFAM" id="SSF56487">
    <property type="entry name" value="SRCR-like"/>
    <property type="match status" value="1"/>
</dbReference>
<evidence type="ECO:0000256" key="3">
    <source>
        <dbReference type="SAM" id="SignalP"/>
    </source>
</evidence>
<organism evidence="5 6">
    <name type="scientific">Cirrhinus mrigala</name>
    <name type="common">Mrigala</name>
    <dbReference type="NCBI Taxonomy" id="683832"/>
    <lineage>
        <taxon>Eukaryota</taxon>
        <taxon>Metazoa</taxon>
        <taxon>Chordata</taxon>
        <taxon>Craniata</taxon>
        <taxon>Vertebrata</taxon>
        <taxon>Euteleostomi</taxon>
        <taxon>Actinopterygii</taxon>
        <taxon>Neopterygii</taxon>
        <taxon>Teleostei</taxon>
        <taxon>Ostariophysi</taxon>
        <taxon>Cypriniformes</taxon>
        <taxon>Cyprinidae</taxon>
        <taxon>Labeoninae</taxon>
        <taxon>Labeonini</taxon>
        <taxon>Cirrhinus</taxon>
    </lineage>
</organism>
<dbReference type="InterPro" id="IPR001190">
    <property type="entry name" value="SRCR"/>
</dbReference>
<feature type="signal peptide" evidence="3">
    <location>
        <begin position="1"/>
        <end position="25"/>
    </location>
</feature>
<dbReference type="Gene3D" id="3.10.250.10">
    <property type="entry name" value="SRCR-like domain"/>
    <property type="match status" value="1"/>
</dbReference>
<sequence>MLRRGLWDMVVAMVLWGVWLPSCLGQTTSPSQDGKIKFRLAGYPRKHNEGRVEVFYDGEWGTICDDDFTLANAHVLCRHLGFVEALSWSHSA</sequence>
<evidence type="ECO:0000259" key="4">
    <source>
        <dbReference type="PROSITE" id="PS50287"/>
    </source>
</evidence>
<keyword evidence="3" id="KW-0732">Signal</keyword>
<dbReference type="InterPro" id="IPR050912">
    <property type="entry name" value="LOX-like_protein"/>
</dbReference>
<dbReference type="AlphaFoldDB" id="A0ABD0PSJ3"/>
<feature type="chain" id="PRO_5044854665" description="SRCR domain-containing protein" evidence="3">
    <location>
        <begin position="26"/>
        <end position="92"/>
    </location>
</feature>
<dbReference type="SMART" id="SM00202">
    <property type="entry name" value="SR"/>
    <property type="match status" value="1"/>
</dbReference>
<protein>
    <recommendedName>
        <fullName evidence="4">SRCR domain-containing protein</fullName>
    </recommendedName>
</protein>
<dbReference type="PROSITE" id="PS50287">
    <property type="entry name" value="SRCR_2"/>
    <property type="match status" value="1"/>
</dbReference>